<evidence type="ECO:0000256" key="1">
    <source>
        <dbReference type="SAM" id="MobiDB-lite"/>
    </source>
</evidence>
<protein>
    <submittedName>
        <fullName evidence="2">Uncharacterized protein</fullName>
    </submittedName>
</protein>
<sequence length="256" mass="27165">MNHDRVLAGAAPHAFESACLIQCADTSGLPGRRRPEWRDAHVPAPAADPALAEFDQPDAAVRLATLLTGLGCTVDVERHTGGGRRRFQVHRVVMPELQRSAANLMMAAAWRQGRLALLRNETLGSSARANARRATLAQAAWRAALLAAGRRRRAGLLGVRLGDPEMAGILVRAARLMGVTAQMTSRPGCLQVTVPAGITLLLPTVAGAAAAAPAECGQSHALQSLINRAAPVRPSSAQFADRHPARTRDMVLPPHR</sequence>
<dbReference type="OrthoDB" id="3404872at2"/>
<feature type="compositionally biased region" description="Basic and acidic residues" evidence="1">
    <location>
        <begin position="240"/>
        <end position="249"/>
    </location>
</feature>
<dbReference type="RefSeq" id="WP_130512585.1">
    <property type="nucleotide sequence ID" value="NZ_SHKY01000001.1"/>
</dbReference>
<evidence type="ECO:0000313" key="2">
    <source>
        <dbReference type="EMBL" id="RZU54197.1"/>
    </source>
</evidence>
<dbReference type="EMBL" id="SHKY01000001">
    <property type="protein sequence ID" value="RZU54197.1"/>
    <property type="molecule type" value="Genomic_DNA"/>
</dbReference>
<proteinExistence type="predicted"/>
<reference evidence="2 3" key="1">
    <citation type="submission" date="2019-02" db="EMBL/GenBank/DDBJ databases">
        <title>Sequencing the genomes of 1000 actinobacteria strains.</title>
        <authorList>
            <person name="Klenk H.-P."/>
        </authorList>
    </citation>
    <scope>NUCLEOTIDE SEQUENCE [LARGE SCALE GENOMIC DNA]</scope>
    <source>
        <strain evidence="2 3">DSM 45162</strain>
    </source>
</reference>
<gene>
    <name evidence="2" type="ORF">EV385_6145</name>
</gene>
<dbReference type="Proteomes" id="UP000292564">
    <property type="component" value="Unassembled WGS sequence"/>
</dbReference>
<name>A0A4Q7ZSM4_9ACTN</name>
<keyword evidence="3" id="KW-1185">Reference proteome</keyword>
<evidence type="ECO:0000313" key="3">
    <source>
        <dbReference type="Proteomes" id="UP000292564"/>
    </source>
</evidence>
<accession>A0A4Q7ZSM4</accession>
<comment type="caution">
    <text evidence="2">The sequence shown here is derived from an EMBL/GenBank/DDBJ whole genome shotgun (WGS) entry which is preliminary data.</text>
</comment>
<organism evidence="2 3">
    <name type="scientific">Krasilnikovia cinnamomea</name>
    <dbReference type="NCBI Taxonomy" id="349313"/>
    <lineage>
        <taxon>Bacteria</taxon>
        <taxon>Bacillati</taxon>
        <taxon>Actinomycetota</taxon>
        <taxon>Actinomycetes</taxon>
        <taxon>Micromonosporales</taxon>
        <taxon>Micromonosporaceae</taxon>
        <taxon>Krasilnikovia</taxon>
    </lineage>
</organism>
<dbReference type="AlphaFoldDB" id="A0A4Q7ZSM4"/>
<feature type="region of interest" description="Disordered" evidence="1">
    <location>
        <begin position="233"/>
        <end position="256"/>
    </location>
</feature>